<keyword evidence="1" id="KW-0175">Coiled coil</keyword>
<comment type="caution">
    <text evidence="2">The sequence shown here is derived from an EMBL/GenBank/DDBJ whole genome shotgun (WGS) entry which is preliminary data.</text>
</comment>
<keyword evidence="3" id="KW-1185">Reference proteome</keyword>
<dbReference type="EMBL" id="RSCL01000011">
    <property type="protein sequence ID" value="RUT04461.1"/>
    <property type="molecule type" value="Genomic_DNA"/>
</dbReference>
<dbReference type="RefSeq" id="WP_170213596.1">
    <property type="nucleotide sequence ID" value="NZ_RSCL01000011.1"/>
</dbReference>
<reference evidence="2" key="1">
    <citation type="submission" date="2018-12" db="EMBL/GenBank/DDBJ databases">
        <authorList>
            <person name="Will S."/>
            <person name="Neumann-Schaal M."/>
            <person name="Henke P."/>
        </authorList>
    </citation>
    <scope>NUCLEOTIDE SEQUENCE</scope>
    <source>
        <strain evidence="2">PCC 7102</strain>
    </source>
</reference>
<protein>
    <submittedName>
        <fullName evidence="2">Uncharacterized protein</fullName>
    </submittedName>
</protein>
<sequence>MTLEQLQNWAQAQINNTAKQELRPDIGISVLELVDELERLQDYVKELESKLNLTTDS</sequence>
<evidence type="ECO:0000256" key="1">
    <source>
        <dbReference type="SAM" id="Coils"/>
    </source>
</evidence>
<dbReference type="Proteomes" id="UP000271624">
    <property type="component" value="Unassembled WGS sequence"/>
</dbReference>
<dbReference type="AlphaFoldDB" id="A0A433VED1"/>
<reference evidence="2" key="2">
    <citation type="journal article" date="2019" name="Genome Biol. Evol.">
        <title>Day and night: Metabolic profiles and evolutionary relationships of six axenic non-marine cyanobacteria.</title>
        <authorList>
            <person name="Will S.E."/>
            <person name="Henke P."/>
            <person name="Boedeker C."/>
            <person name="Huang S."/>
            <person name="Brinkmann H."/>
            <person name="Rohde M."/>
            <person name="Jarek M."/>
            <person name="Friedl T."/>
            <person name="Seufert S."/>
            <person name="Schumacher M."/>
            <person name="Overmann J."/>
            <person name="Neumann-Schaal M."/>
            <person name="Petersen J."/>
        </authorList>
    </citation>
    <scope>NUCLEOTIDE SEQUENCE [LARGE SCALE GENOMIC DNA]</scope>
    <source>
        <strain evidence="2">PCC 7102</strain>
    </source>
</reference>
<evidence type="ECO:0000313" key="3">
    <source>
        <dbReference type="Proteomes" id="UP000271624"/>
    </source>
</evidence>
<gene>
    <name evidence="2" type="ORF">DSM106972_046890</name>
</gene>
<evidence type="ECO:0000313" key="2">
    <source>
        <dbReference type="EMBL" id="RUT04461.1"/>
    </source>
</evidence>
<feature type="coiled-coil region" evidence="1">
    <location>
        <begin position="30"/>
        <end position="57"/>
    </location>
</feature>
<organism evidence="2 3">
    <name type="scientific">Dulcicalothrix desertica PCC 7102</name>
    <dbReference type="NCBI Taxonomy" id="232991"/>
    <lineage>
        <taxon>Bacteria</taxon>
        <taxon>Bacillati</taxon>
        <taxon>Cyanobacteriota</taxon>
        <taxon>Cyanophyceae</taxon>
        <taxon>Nostocales</taxon>
        <taxon>Calotrichaceae</taxon>
        <taxon>Dulcicalothrix</taxon>
    </lineage>
</organism>
<name>A0A433VED1_9CYAN</name>
<accession>A0A433VED1</accession>
<proteinExistence type="predicted"/>